<comment type="function">
    <text evidence="10">CRISPR (clustered regularly interspaced short palindromic repeat), is an adaptive immune system that provides protection against mobile genetic elements (viruses, transposable elements and conjugative plasmids). CRISPR clusters contain spacers, sequences complementary to antecedent mobile elements, and target invading nucleic acids. CRISPR clusters are transcribed and processed into CRISPR RNA (crRNA). Acts as a dsDNA endonuclease. Involved in the integration of spacer DNA into the CRISPR cassette.</text>
</comment>
<proteinExistence type="inferred from homology"/>
<dbReference type="InterPro" id="IPR042206">
    <property type="entry name" value="CRISPR-assoc_Cas1_C"/>
</dbReference>
<evidence type="ECO:0000256" key="10">
    <source>
        <dbReference type="HAMAP-Rule" id="MF_01470"/>
    </source>
</evidence>
<dbReference type="Gene3D" id="1.20.120.920">
    <property type="entry name" value="CRISPR-associated endonuclease Cas1, C-terminal domain"/>
    <property type="match status" value="1"/>
</dbReference>
<comment type="subunit">
    <text evidence="9 10">Homodimer, forms a heterotetramer with a Cas2 homodimer.</text>
</comment>
<evidence type="ECO:0000256" key="3">
    <source>
        <dbReference type="ARBA" id="ARBA00022759"/>
    </source>
</evidence>
<dbReference type="InterPro" id="IPR050646">
    <property type="entry name" value="Cas1"/>
</dbReference>
<keyword evidence="4 10" id="KW-0378">Hydrolase</keyword>
<feature type="binding site" evidence="10">
    <location>
        <position position="221"/>
    </location>
    <ligand>
        <name>Mn(2+)</name>
        <dbReference type="ChEBI" id="CHEBI:29035"/>
    </ligand>
</feature>
<evidence type="ECO:0000256" key="4">
    <source>
        <dbReference type="ARBA" id="ARBA00022801"/>
    </source>
</evidence>
<evidence type="ECO:0000313" key="12">
    <source>
        <dbReference type="Proteomes" id="UP000886469"/>
    </source>
</evidence>
<dbReference type="InterPro" id="IPR042211">
    <property type="entry name" value="CRISPR-assoc_Cas1_N"/>
</dbReference>
<evidence type="ECO:0000256" key="9">
    <source>
        <dbReference type="ARBA" id="ARBA00038592"/>
    </source>
</evidence>
<dbReference type="EC" id="3.1.-.-" evidence="10"/>
<evidence type="ECO:0000256" key="7">
    <source>
        <dbReference type="ARBA" id="ARBA00023125"/>
    </source>
</evidence>
<evidence type="ECO:0000256" key="2">
    <source>
        <dbReference type="ARBA" id="ARBA00022723"/>
    </source>
</evidence>
<reference evidence="11" key="1">
    <citation type="submission" date="2019-03" db="EMBL/GenBank/DDBJ databases">
        <title>Metabolic reconstructions from genomes of highly enriched 'Candidatus Accumulibacter' and 'Candidatus Competibacter' bioreactor populations.</title>
        <authorList>
            <person name="Annavajhala M.K."/>
            <person name="Welles L."/>
            <person name="Abbas B."/>
            <person name="Sorokin D."/>
            <person name="Park H."/>
            <person name="Van Loosdrecht M."/>
            <person name="Chandran K."/>
        </authorList>
    </citation>
    <scope>NUCLEOTIDE SEQUENCE</scope>
    <source>
        <strain evidence="11">SBR_L</strain>
    </source>
</reference>
<dbReference type="PANTHER" id="PTHR34353:SF2">
    <property type="entry name" value="CRISPR-ASSOCIATED ENDONUCLEASE CAS1 1"/>
    <property type="match status" value="1"/>
</dbReference>
<evidence type="ECO:0000256" key="5">
    <source>
        <dbReference type="ARBA" id="ARBA00022842"/>
    </source>
</evidence>
<keyword evidence="8 10" id="KW-0464">Manganese</keyword>
<keyword evidence="7 10" id="KW-0238">DNA-binding</keyword>
<feature type="binding site" evidence="10">
    <location>
        <position position="155"/>
    </location>
    <ligand>
        <name>Mn(2+)</name>
        <dbReference type="ChEBI" id="CHEBI:29035"/>
    </ligand>
</feature>
<comment type="similarity">
    <text evidence="10">Belongs to the CRISPR-associated endonuclease Cas1 family.</text>
</comment>
<dbReference type="HAMAP" id="MF_01470">
    <property type="entry name" value="Cas1"/>
    <property type="match status" value="1"/>
</dbReference>
<sequence>MGDRMSGVLYIDRHGVKVGASQGRLTLKVTGEEELALPLHQVEQVIVLAHAHFSHDAIAVLLREGIPVIFSSLRGGFRGSLLGKPGRQIMLRKQQYQAMDDPVRCMTVARALVQAKLRGHGRLLRQWRVPGRHEIADGLLASHHCLDLDRLRGHEGAAARAFFDGLRQHLEGSLFVFEQRRQHPPPDPVNSVLSLVYTLLLNEVEVGATAAGLDVSGGFYHSAEDGRPTLLMDLVEPLRPLADRFSARLLKSELAPDDFQTEGDRCLLHDGRRGVVYRAWERLLAGSIAWRGESLSWRRLIHLQARELAHWLGGTTGAPRFWHLDDA</sequence>
<dbReference type="Proteomes" id="UP000886469">
    <property type="component" value="Unassembled WGS sequence"/>
</dbReference>
<dbReference type="GO" id="GO:0004519">
    <property type="term" value="F:endonuclease activity"/>
    <property type="evidence" value="ECO:0007669"/>
    <property type="project" value="UniProtKB-KW"/>
</dbReference>
<protein>
    <recommendedName>
        <fullName evidence="10">CRISPR-associated endonuclease Cas1</fullName>
        <ecNumber evidence="10">3.1.-.-</ecNumber>
    </recommendedName>
</protein>
<dbReference type="InterPro" id="IPR002729">
    <property type="entry name" value="CRISPR-assoc_Cas1"/>
</dbReference>
<dbReference type="Gene3D" id="3.100.10.20">
    <property type="entry name" value="CRISPR-associated endonuclease Cas1, N-terminal domain"/>
    <property type="match status" value="1"/>
</dbReference>
<keyword evidence="12" id="KW-1185">Reference proteome</keyword>
<organism evidence="11 12">
    <name type="scientific">Candidatus Accumulibacter contiguus</name>
    <dbReference type="NCBI Taxonomy" id="2954381"/>
    <lineage>
        <taxon>Bacteria</taxon>
        <taxon>Pseudomonadati</taxon>
        <taxon>Pseudomonadota</taxon>
        <taxon>Betaproteobacteria</taxon>
        <taxon>Candidatus Accumulibacter</taxon>
    </lineage>
</organism>
<dbReference type="CDD" id="cd09634">
    <property type="entry name" value="Cas1_I-II-III"/>
    <property type="match status" value="1"/>
</dbReference>
<dbReference type="PANTHER" id="PTHR34353">
    <property type="entry name" value="CRISPR-ASSOCIATED ENDONUCLEASE CAS1 1"/>
    <property type="match status" value="1"/>
</dbReference>
<keyword evidence="1 10" id="KW-0540">Nuclease</keyword>
<evidence type="ECO:0000256" key="1">
    <source>
        <dbReference type="ARBA" id="ARBA00022722"/>
    </source>
</evidence>
<keyword evidence="5 10" id="KW-0460">Magnesium</keyword>
<dbReference type="EMBL" id="SPMX01000015">
    <property type="protein sequence ID" value="NMQ05007.1"/>
    <property type="molecule type" value="Genomic_DNA"/>
</dbReference>
<dbReference type="Pfam" id="PF01867">
    <property type="entry name" value="Cas_Cas1"/>
    <property type="match status" value="1"/>
</dbReference>
<evidence type="ECO:0000256" key="8">
    <source>
        <dbReference type="ARBA" id="ARBA00023211"/>
    </source>
</evidence>
<keyword evidence="6 10" id="KW-0051">Antiviral defense</keyword>
<gene>
    <name evidence="10 11" type="primary">cas1</name>
    <name evidence="11" type="ORF">E4Q08_06920</name>
</gene>
<feature type="binding site" evidence="10">
    <location>
        <position position="236"/>
    </location>
    <ligand>
        <name>Mn(2+)</name>
        <dbReference type="ChEBI" id="CHEBI:29035"/>
    </ligand>
</feature>
<dbReference type="NCBIfam" id="TIGR00287">
    <property type="entry name" value="cas1"/>
    <property type="match status" value="1"/>
</dbReference>
<name>A0ABX1T9U5_9PROT</name>
<keyword evidence="2 10" id="KW-0479">Metal-binding</keyword>
<comment type="caution">
    <text evidence="11">The sequence shown here is derived from an EMBL/GenBank/DDBJ whole genome shotgun (WGS) entry which is preliminary data.</text>
</comment>
<comment type="cofactor">
    <cofactor evidence="10">
        <name>Mg(2+)</name>
        <dbReference type="ChEBI" id="CHEBI:18420"/>
    </cofactor>
    <cofactor evidence="10">
        <name>Mn(2+)</name>
        <dbReference type="ChEBI" id="CHEBI:29035"/>
    </cofactor>
</comment>
<evidence type="ECO:0000256" key="6">
    <source>
        <dbReference type="ARBA" id="ARBA00023118"/>
    </source>
</evidence>
<evidence type="ECO:0000313" key="11">
    <source>
        <dbReference type="EMBL" id="NMQ05007.1"/>
    </source>
</evidence>
<keyword evidence="3 10" id="KW-0255">Endonuclease</keyword>
<accession>A0ABX1T9U5</accession>